<evidence type="ECO:0000313" key="2">
    <source>
        <dbReference type="EMBL" id="OKH39766.1"/>
    </source>
</evidence>
<accession>A0A1U7IQX7</accession>
<proteinExistence type="predicted"/>
<dbReference type="Proteomes" id="UP000185860">
    <property type="component" value="Unassembled WGS sequence"/>
</dbReference>
<gene>
    <name evidence="2" type="ORF">NIES2119_05840</name>
</gene>
<organism evidence="2 3">
    <name type="scientific">[Phormidium ambiguum] IAM M-71</name>
    <dbReference type="NCBI Taxonomy" id="454136"/>
    <lineage>
        <taxon>Bacteria</taxon>
        <taxon>Bacillati</taxon>
        <taxon>Cyanobacteriota</taxon>
        <taxon>Cyanophyceae</taxon>
        <taxon>Oscillatoriophycideae</taxon>
        <taxon>Aerosakkonematales</taxon>
        <taxon>Aerosakkonemataceae</taxon>
        <taxon>Floridanema</taxon>
    </lineage>
</organism>
<reference evidence="2 3" key="1">
    <citation type="submission" date="2016-11" db="EMBL/GenBank/DDBJ databases">
        <title>Draft Genome Sequences of Nine Cyanobacterial Strains from Diverse Habitats.</title>
        <authorList>
            <person name="Zhu T."/>
            <person name="Hou S."/>
            <person name="Lu X."/>
            <person name="Hess W.R."/>
        </authorList>
    </citation>
    <scope>NUCLEOTIDE SEQUENCE [LARGE SCALE GENOMIC DNA]</scope>
    <source>
        <strain evidence="2 3">IAM M-71</strain>
    </source>
</reference>
<keyword evidence="1" id="KW-0732">Signal</keyword>
<evidence type="ECO:0000256" key="1">
    <source>
        <dbReference type="SAM" id="SignalP"/>
    </source>
</evidence>
<comment type="caution">
    <text evidence="2">The sequence shown here is derived from an EMBL/GenBank/DDBJ whole genome shotgun (WGS) entry which is preliminary data.</text>
</comment>
<dbReference type="EMBL" id="MRCE01000004">
    <property type="protein sequence ID" value="OKH39766.1"/>
    <property type="molecule type" value="Genomic_DNA"/>
</dbReference>
<evidence type="ECO:0008006" key="4">
    <source>
        <dbReference type="Google" id="ProtNLM"/>
    </source>
</evidence>
<sequence length="154" mass="17046">MMKKTHFLVCGIVATGASAALLTAVSHAQTPPPLPPLQRNCVFLKEVSTGQIQIRKVVRVGNENTDFAVPTGIRFTSYVAQFLPENNANYQANLFFKYNDGSNARVFSKTIAGKRFQREVGAFRSPTGRQPFQINFNVSSNRNNAYQVAVMACR</sequence>
<feature type="chain" id="PRO_5012165576" description="DUF2808 domain-containing protein" evidence="1">
    <location>
        <begin position="20"/>
        <end position="154"/>
    </location>
</feature>
<evidence type="ECO:0000313" key="3">
    <source>
        <dbReference type="Proteomes" id="UP000185860"/>
    </source>
</evidence>
<protein>
    <recommendedName>
        <fullName evidence="4">DUF2808 domain-containing protein</fullName>
    </recommendedName>
</protein>
<feature type="signal peptide" evidence="1">
    <location>
        <begin position="1"/>
        <end position="19"/>
    </location>
</feature>
<name>A0A1U7IQX7_9CYAN</name>
<dbReference type="AlphaFoldDB" id="A0A1U7IQX7"/>